<feature type="signal peptide" evidence="8">
    <location>
        <begin position="1"/>
        <end position="35"/>
    </location>
</feature>
<evidence type="ECO:0000256" key="8">
    <source>
        <dbReference type="SAM" id="SignalP"/>
    </source>
</evidence>
<name>A0A494X4T2_9BURK</name>
<evidence type="ECO:0000256" key="2">
    <source>
        <dbReference type="ARBA" id="ARBA00022692"/>
    </source>
</evidence>
<keyword evidence="5 7" id="KW-0975">Bacterial flagellum</keyword>
<dbReference type="GO" id="GO:0009425">
    <property type="term" value="C:bacterial-type flagellum basal body"/>
    <property type="evidence" value="ECO:0007669"/>
    <property type="project" value="UniProtKB-SubCell"/>
</dbReference>
<dbReference type="GO" id="GO:0005886">
    <property type="term" value="C:plasma membrane"/>
    <property type="evidence" value="ECO:0007669"/>
    <property type="project" value="UniProtKB-SubCell"/>
</dbReference>
<dbReference type="InterPro" id="IPR022781">
    <property type="entry name" value="Flagellar_biosynth_FliO"/>
</dbReference>
<dbReference type="NCBIfam" id="TIGR03500">
    <property type="entry name" value="FliO_TIGR"/>
    <property type="match status" value="1"/>
</dbReference>
<dbReference type="PANTHER" id="PTHR38766:SF1">
    <property type="entry name" value="FLAGELLAR PROTEIN FLIO"/>
    <property type="match status" value="1"/>
</dbReference>
<sequence length="201" mass="20519">MKARAWRAAARAASRVWGSALALLVASGGLVAAHAAGEQAASGSIVASGVVGGGLGGASRAAARTGVDTGSAIPALGLAGLFQSLFGLALVIALIFGCAWIARRLGLNRTAPRTGLVKLVSTTPLTQKERVVVVEIDETWLVLGVAPGSVTHLHTLPARESATASPVSPQVAQFATDFRHRLSEKLGRSARRDDDDIGAAR</sequence>
<evidence type="ECO:0000256" key="7">
    <source>
        <dbReference type="RuleBase" id="RU362064"/>
    </source>
</evidence>
<feature type="chain" id="PRO_5019789511" description="Flagellar protein" evidence="8">
    <location>
        <begin position="36"/>
        <end position="201"/>
    </location>
</feature>
<keyword evidence="3 7" id="KW-1133">Transmembrane helix</keyword>
<keyword evidence="1 7" id="KW-1003">Cell membrane</keyword>
<keyword evidence="10" id="KW-1185">Reference proteome</keyword>
<keyword evidence="2 7" id="KW-0812">Transmembrane</keyword>
<dbReference type="GO" id="GO:0044781">
    <property type="term" value="P:bacterial-type flagellum organization"/>
    <property type="evidence" value="ECO:0007669"/>
    <property type="project" value="UniProtKB-UniRule"/>
</dbReference>
<gene>
    <name evidence="9" type="primary">fliO</name>
    <name evidence="9" type="ORF">D7S86_26280</name>
</gene>
<comment type="subcellular location">
    <subcellularLocation>
        <location evidence="7">Cell membrane</location>
    </subcellularLocation>
    <subcellularLocation>
        <location evidence="7">Bacterial flagellum basal body</location>
    </subcellularLocation>
</comment>
<comment type="caution">
    <text evidence="9">The sequence shown here is derived from an EMBL/GenBank/DDBJ whole genome shotgun (WGS) entry which is preliminary data.</text>
</comment>
<dbReference type="Proteomes" id="UP000270342">
    <property type="component" value="Unassembled WGS sequence"/>
</dbReference>
<protein>
    <recommendedName>
        <fullName evidence="7">Flagellar protein</fullName>
    </recommendedName>
</protein>
<keyword evidence="8" id="KW-0732">Signal</keyword>
<reference evidence="9 10" key="1">
    <citation type="submission" date="2018-10" db="EMBL/GenBank/DDBJ databases">
        <title>Robbsia sp. DHC34, isolated from soil.</title>
        <authorList>
            <person name="Gao Z.-H."/>
            <person name="Qiu L.-H."/>
        </authorList>
    </citation>
    <scope>NUCLEOTIDE SEQUENCE [LARGE SCALE GENOMIC DNA]</scope>
    <source>
        <strain evidence="9 10">DHC34</strain>
    </source>
</reference>
<keyword evidence="4 7" id="KW-0472">Membrane</keyword>
<evidence type="ECO:0000256" key="6">
    <source>
        <dbReference type="ARBA" id="ARBA00037937"/>
    </source>
</evidence>
<comment type="similarity">
    <text evidence="6 7">Belongs to the FliO/MopB family.</text>
</comment>
<evidence type="ECO:0000256" key="1">
    <source>
        <dbReference type="ARBA" id="ARBA00022475"/>
    </source>
</evidence>
<keyword evidence="9" id="KW-0282">Flagellum</keyword>
<evidence type="ECO:0000256" key="3">
    <source>
        <dbReference type="ARBA" id="ARBA00022989"/>
    </source>
</evidence>
<feature type="transmembrane region" description="Helical" evidence="7">
    <location>
        <begin position="81"/>
        <end position="102"/>
    </location>
</feature>
<dbReference type="RefSeq" id="WP_121090964.1">
    <property type="nucleotide sequence ID" value="NZ_RBZU01000017.1"/>
</dbReference>
<evidence type="ECO:0000313" key="10">
    <source>
        <dbReference type="Proteomes" id="UP000270342"/>
    </source>
</evidence>
<dbReference type="EMBL" id="RBZU01000017">
    <property type="protein sequence ID" value="RKP45352.1"/>
    <property type="molecule type" value="Genomic_DNA"/>
</dbReference>
<keyword evidence="9" id="KW-0966">Cell projection</keyword>
<evidence type="ECO:0000256" key="4">
    <source>
        <dbReference type="ARBA" id="ARBA00023136"/>
    </source>
</evidence>
<proteinExistence type="inferred from homology"/>
<evidence type="ECO:0000256" key="5">
    <source>
        <dbReference type="ARBA" id="ARBA00023143"/>
    </source>
</evidence>
<dbReference type="InterPro" id="IPR052205">
    <property type="entry name" value="FliO/MopB"/>
</dbReference>
<dbReference type="AlphaFoldDB" id="A0A494X4T2"/>
<dbReference type="PANTHER" id="PTHR38766">
    <property type="entry name" value="FLAGELLAR PROTEIN FLIO"/>
    <property type="match status" value="1"/>
</dbReference>
<evidence type="ECO:0000313" key="9">
    <source>
        <dbReference type="EMBL" id="RKP45352.1"/>
    </source>
</evidence>
<dbReference type="OrthoDB" id="9182371at2"/>
<organism evidence="9 10">
    <name type="scientific">Pararobbsia silviterrae</name>
    <dbReference type="NCBI Taxonomy" id="1792498"/>
    <lineage>
        <taxon>Bacteria</taxon>
        <taxon>Pseudomonadati</taxon>
        <taxon>Pseudomonadota</taxon>
        <taxon>Betaproteobacteria</taxon>
        <taxon>Burkholderiales</taxon>
        <taxon>Burkholderiaceae</taxon>
        <taxon>Pararobbsia</taxon>
    </lineage>
</organism>
<dbReference type="Pfam" id="PF04347">
    <property type="entry name" value="FliO"/>
    <property type="match status" value="1"/>
</dbReference>
<accession>A0A494X4T2</accession>
<keyword evidence="9" id="KW-0969">Cilium</keyword>